<dbReference type="VEuPathDB" id="FungiDB:CLCR_06806"/>
<dbReference type="Proteomes" id="UP000094526">
    <property type="component" value="Unassembled WGS sequence"/>
</dbReference>
<feature type="domain" description="Peptide N-acetyl-beta-D-glucosaminyl asparaginase amidase A N-terminal" evidence="1">
    <location>
        <begin position="54"/>
        <end position="370"/>
    </location>
</feature>
<dbReference type="STRING" id="86049.A0A1C1CPL8"/>
<dbReference type="Pfam" id="PF25156">
    <property type="entry name" value="PNGase_A_C"/>
    <property type="match status" value="1"/>
</dbReference>
<evidence type="ECO:0000259" key="1">
    <source>
        <dbReference type="Pfam" id="PF12222"/>
    </source>
</evidence>
<organism evidence="2 3">
    <name type="scientific">Cladophialophora carrionii</name>
    <dbReference type="NCBI Taxonomy" id="86049"/>
    <lineage>
        <taxon>Eukaryota</taxon>
        <taxon>Fungi</taxon>
        <taxon>Dikarya</taxon>
        <taxon>Ascomycota</taxon>
        <taxon>Pezizomycotina</taxon>
        <taxon>Eurotiomycetes</taxon>
        <taxon>Chaetothyriomycetidae</taxon>
        <taxon>Chaetothyriales</taxon>
        <taxon>Herpotrichiellaceae</taxon>
        <taxon>Cladophialophora</taxon>
    </lineage>
</organism>
<evidence type="ECO:0000313" key="2">
    <source>
        <dbReference type="EMBL" id="OCT50457.1"/>
    </source>
</evidence>
<dbReference type="InterPro" id="IPR021102">
    <property type="entry name" value="PNGase_A"/>
</dbReference>
<dbReference type="PANTHER" id="PTHR31104">
    <property type="entry name" value="PEPTIDE-N4-(N-ACETYL-BETA-GLUCOSAMINYL)ASPARAGINE AMIDASE A PROTEIN"/>
    <property type="match status" value="1"/>
</dbReference>
<name>A0A1C1CPL8_9EURO</name>
<accession>A0A1C1CPL8</accession>
<gene>
    <name evidence="2" type="ORF">CLCR_06806</name>
</gene>
<sequence length="621" mass="67951">MRVLEGAVAAAATSSSVLRVFQVSPPLLAPPGVPQNSLLSNGQEQSVAADFRKHGCFVTQTLMAHSFGNSYGDPFVGSYTPPGCSFNHVTLNLTVEAAGRQFDRLAVAYLGDVEIWRTSTAEPTRGGIIWIHVKDASYLLSLFREPQQLVFDLGNLINENYTSPFNVTLEATFFQSPTTIDAADNVVPVPARRSATISENPSHNPHVTVGDSIVLPRNVERAVFTIAATGQMDEEFWYSNVFSSYTHTFGRDPLPGHSPFREIHLLIDGQLAGVVWPFPIVFTGGIVPGLWRPIVGIDAFDIREDEIDITPWLPLLCDGESHVFEIRVVGIDDDGKGKSRLSETVGSYWVITGKIFIWLDKAGSVTAGTIPTLLAPVPSLALFSELGLDSNGTNQTLTNVIDVTRNLSISSQVETSKGIKTVSWRQSLTYSNLDYISDFGVRQTTTQHINGSAVSSEGYSRVFSYPLCVNSTAVQDKAAHTLFISATINRGQEVEVYGQSVFPTGLEPFNRSVGFLWGDSQRHEAFVGSRLSTTQQGSAIYFRHENVSTSPATTQQDLSFSGIPASDPEARSQRHVELYRRHVFAVNDTLVEDRETLHGSKANAHLSAKSNGQDVRQVWVQ</sequence>
<reference evidence="3" key="1">
    <citation type="submission" date="2015-07" db="EMBL/GenBank/DDBJ databases">
        <authorList>
            <person name="Teixeira M.M."/>
            <person name="Souza R.C."/>
            <person name="Almeida L.G."/>
            <person name="Vicente V.A."/>
            <person name="de Hoog S."/>
            <person name="Bocca A.L."/>
            <person name="de Almeida S.R."/>
            <person name="Vasconcelos A.T."/>
            <person name="Felipe M.S."/>
        </authorList>
    </citation>
    <scope>NUCLEOTIDE SEQUENCE [LARGE SCALE GENOMIC DNA]</scope>
    <source>
        <strain evidence="3">KSF</strain>
    </source>
</reference>
<dbReference type="InterPro" id="IPR056948">
    <property type="entry name" value="PNGaseA_N"/>
</dbReference>
<protein>
    <submittedName>
        <fullName evidence="2">Peptide-N4-(N-acetyl-beta-glucosaminyl)asparagine amidase A</fullName>
    </submittedName>
</protein>
<keyword evidence="3" id="KW-1185">Reference proteome</keyword>
<evidence type="ECO:0000313" key="3">
    <source>
        <dbReference type="Proteomes" id="UP000094526"/>
    </source>
</evidence>
<dbReference type="EMBL" id="LGRB01000010">
    <property type="protein sequence ID" value="OCT50457.1"/>
    <property type="molecule type" value="Genomic_DNA"/>
</dbReference>
<dbReference type="AlphaFoldDB" id="A0A1C1CPL8"/>
<dbReference type="OrthoDB" id="1612078at2759"/>
<dbReference type="eggNOG" id="ENOG502QSXK">
    <property type="taxonomic scope" value="Eukaryota"/>
</dbReference>
<comment type="caution">
    <text evidence="2">The sequence shown here is derived from an EMBL/GenBank/DDBJ whole genome shotgun (WGS) entry which is preliminary data.</text>
</comment>
<proteinExistence type="predicted"/>
<dbReference type="VEuPathDB" id="FungiDB:G647_05547"/>
<dbReference type="Pfam" id="PF12222">
    <property type="entry name" value="PNGaseA"/>
    <property type="match status" value="1"/>
</dbReference>